<sequence length="179" mass="20081">MSLSAEPDFGDYIVRISNILSVNATLFPRTVGGSTTEDDLVTQVIEFALPLPSDPREGPDPPHIFITTPPSPIVRREELGRDTRDVQGSYSLEMEYWIVVVSQDRSDPILAEQKLYKIISVITNILSKNKRLIDPTTLLNPLATFSHWEVFPYVMGDMTQQDIKAKNIVLKPTVGISLR</sequence>
<accession>A0A0F9WDE1</accession>
<dbReference type="EMBL" id="LAZR01000298">
    <property type="protein sequence ID" value="KKN76248.1"/>
    <property type="molecule type" value="Genomic_DNA"/>
</dbReference>
<proteinExistence type="predicted"/>
<comment type="caution">
    <text evidence="1">The sequence shown here is derived from an EMBL/GenBank/DDBJ whole genome shotgun (WGS) entry which is preliminary data.</text>
</comment>
<gene>
    <name evidence="1" type="ORF">LCGC14_0372740</name>
</gene>
<name>A0A0F9WDE1_9ZZZZ</name>
<organism evidence="1">
    <name type="scientific">marine sediment metagenome</name>
    <dbReference type="NCBI Taxonomy" id="412755"/>
    <lineage>
        <taxon>unclassified sequences</taxon>
        <taxon>metagenomes</taxon>
        <taxon>ecological metagenomes</taxon>
    </lineage>
</organism>
<reference evidence="1" key="1">
    <citation type="journal article" date="2015" name="Nature">
        <title>Complex archaea that bridge the gap between prokaryotes and eukaryotes.</title>
        <authorList>
            <person name="Spang A."/>
            <person name="Saw J.H."/>
            <person name="Jorgensen S.L."/>
            <person name="Zaremba-Niedzwiedzka K."/>
            <person name="Martijn J."/>
            <person name="Lind A.E."/>
            <person name="van Eijk R."/>
            <person name="Schleper C."/>
            <person name="Guy L."/>
            <person name="Ettema T.J."/>
        </authorList>
    </citation>
    <scope>NUCLEOTIDE SEQUENCE</scope>
</reference>
<protein>
    <submittedName>
        <fullName evidence="1">Uncharacterized protein</fullName>
    </submittedName>
</protein>
<dbReference type="AlphaFoldDB" id="A0A0F9WDE1"/>
<evidence type="ECO:0000313" key="1">
    <source>
        <dbReference type="EMBL" id="KKN76248.1"/>
    </source>
</evidence>